<protein>
    <submittedName>
        <fullName evidence="3">J domain-containing protein</fullName>
    </submittedName>
</protein>
<dbReference type="Pfam" id="PF00226">
    <property type="entry name" value="DnaJ"/>
    <property type="match status" value="1"/>
</dbReference>
<sequence>MSQNGTQLKPENTYYALLGLHPSASVIDIRRAYRELSKQYHPDTTELPATVATTKFQEINEAYATLSHPERRLSYDLKIGYSRFGVIQAPTDLNHPVNKPYDFSRSMYLDASDRPLSSGEIFVLFVLGLTLVGCLLLAIAVAVLRGEPSLQTQLSPHLNTQQQITHISQHLHPIQTHNFEF</sequence>
<comment type="caution">
    <text evidence="3">The sequence shown here is derived from an EMBL/GenBank/DDBJ whole genome shotgun (WGS) entry which is preliminary data.</text>
</comment>
<name>A0A926WI02_9NOST</name>
<dbReference type="Proteomes" id="UP000662185">
    <property type="component" value="Unassembled WGS sequence"/>
</dbReference>
<dbReference type="PANTHER" id="PTHR44825:SF1">
    <property type="entry name" value="DNAJ HOMOLOG SUBFAMILY C MEMBER 4"/>
    <property type="match status" value="1"/>
</dbReference>
<organism evidence="3 4">
    <name type="scientific">Anabaena sphaerica FACHB-251</name>
    <dbReference type="NCBI Taxonomy" id="2692883"/>
    <lineage>
        <taxon>Bacteria</taxon>
        <taxon>Bacillati</taxon>
        <taxon>Cyanobacteriota</taxon>
        <taxon>Cyanophyceae</taxon>
        <taxon>Nostocales</taxon>
        <taxon>Nostocaceae</taxon>
        <taxon>Anabaena</taxon>
    </lineage>
</organism>
<keyword evidence="4" id="KW-1185">Reference proteome</keyword>
<dbReference type="AlphaFoldDB" id="A0A926WI02"/>
<keyword evidence="1" id="KW-1133">Transmembrane helix</keyword>
<dbReference type="CDD" id="cd06257">
    <property type="entry name" value="DnaJ"/>
    <property type="match status" value="1"/>
</dbReference>
<dbReference type="InterPro" id="IPR036869">
    <property type="entry name" value="J_dom_sf"/>
</dbReference>
<dbReference type="PROSITE" id="PS50076">
    <property type="entry name" value="DNAJ_2"/>
    <property type="match status" value="1"/>
</dbReference>
<dbReference type="SUPFAM" id="SSF46565">
    <property type="entry name" value="Chaperone J-domain"/>
    <property type="match status" value="1"/>
</dbReference>
<evidence type="ECO:0000313" key="4">
    <source>
        <dbReference type="Proteomes" id="UP000662185"/>
    </source>
</evidence>
<accession>A0A926WI02</accession>
<dbReference type="RefSeq" id="WP_190558997.1">
    <property type="nucleotide sequence ID" value="NZ_JACJQU010000003.1"/>
</dbReference>
<dbReference type="PRINTS" id="PR00625">
    <property type="entry name" value="JDOMAIN"/>
</dbReference>
<dbReference type="InterPro" id="IPR001623">
    <property type="entry name" value="DnaJ_domain"/>
</dbReference>
<keyword evidence="1" id="KW-0472">Membrane</keyword>
<dbReference type="Gene3D" id="1.10.287.110">
    <property type="entry name" value="DnaJ domain"/>
    <property type="match status" value="1"/>
</dbReference>
<dbReference type="EMBL" id="JACJQU010000003">
    <property type="protein sequence ID" value="MBD2293518.1"/>
    <property type="molecule type" value="Genomic_DNA"/>
</dbReference>
<keyword evidence="1" id="KW-0812">Transmembrane</keyword>
<dbReference type="SMART" id="SM00271">
    <property type="entry name" value="DnaJ"/>
    <property type="match status" value="1"/>
</dbReference>
<dbReference type="InterPro" id="IPR052763">
    <property type="entry name" value="DnaJ_C4"/>
</dbReference>
<evidence type="ECO:0000259" key="2">
    <source>
        <dbReference type="PROSITE" id="PS50076"/>
    </source>
</evidence>
<gene>
    <name evidence="3" type="ORF">H6G06_08460</name>
</gene>
<feature type="transmembrane region" description="Helical" evidence="1">
    <location>
        <begin position="121"/>
        <end position="144"/>
    </location>
</feature>
<dbReference type="PANTHER" id="PTHR44825">
    <property type="match status" value="1"/>
</dbReference>
<evidence type="ECO:0000313" key="3">
    <source>
        <dbReference type="EMBL" id="MBD2293518.1"/>
    </source>
</evidence>
<reference evidence="4" key="1">
    <citation type="journal article" date="2020" name="ISME J.">
        <title>Comparative genomics reveals insights into cyanobacterial evolution and habitat adaptation.</title>
        <authorList>
            <person name="Chen M.Y."/>
            <person name="Teng W.K."/>
            <person name="Zhao L."/>
            <person name="Hu C.X."/>
            <person name="Zhou Y.K."/>
            <person name="Han B.P."/>
            <person name="Song L.R."/>
            <person name="Shu W.S."/>
        </authorList>
    </citation>
    <scope>NUCLEOTIDE SEQUENCE [LARGE SCALE GENOMIC DNA]</scope>
    <source>
        <strain evidence="4">FACHB-251</strain>
    </source>
</reference>
<proteinExistence type="predicted"/>
<evidence type="ECO:0000256" key="1">
    <source>
        <dbReference type="SAM" id="Phobius"/>
    </source>
</evidence>
<feature type="domain" description="J" evidence="2">
    <location>
        <begin position="13"/>
        <end position="85"/>
    </location>
</feature>